<dbReference type="SMART" id="SM00220">
    <property type="entry name" value="S_TKc"/>
    <property type="match status" value="1"/>
</dbReference>
<accession>A0A7S4EEE3</accession>
<keyword evidence="1" id="KW-0067">ATP-binding</keyword>
<dbReference type="SUPFAM" id="SSF56112">
    <property type="entry name" value="Protein kinase-like (PK-like)"/>
    <property type="match status" value="1"/>
</dbReference>
<dbReference type="PROSITE" id="PS50011">
    <property type="entry name" value="PROTEIN_KINASE_DOM"/>
    <property type="match status" value="1"/>
</dbReference>
<dbReference type="PANTHER" id="PTHR23257">
    <property type="entry name" value="SERINE-THREONINE PROTEIN KINASE"/>
    <property type="match status" value="1"/>
</dbReference>
<name>A0A7S4EEE3_9STRA</name>
<reference evidence="3" key="1">
    <citation type="submission" date="2021-01" db="EMBL/GenBank/DDBJ databases">
        <authorList>
            <person name="Corre E."/>
            <person name="Pelletier E."/>
            <person name="Niang G."/>
            <person name="Scheremetjew M."/>
            <person name="Finn R."/>
            <person name="Kale V."/>
            <person name="Holt S."/>
            <person name="Cochrane G."/>
            <person name="Meng A."/>
            <person name="Brown T."/>
            <person name="Cohen L."/>
        </authorList>
    </citation>
    <scope>NUCLEOTIDE SEQUENCE</scope>
    <source>
        <strain evidence="3">10249 10 AB</strain>
    </source>
</reference>
<dbReference type="InterPro" id="IPR017441">
    <property type="entry name" value="Protein_kinase_ATP_BS"/>
</dbReference>
<dbReference type="InterPro" id="IPR000719">
    <property type="entry name" value="Prot_kinase_dom"/>
</dbReference>
<dbReference type="GO" id="GO:0004672">
    <property type="term" value="F:protein kinase activity"/>
    <property type="evidence" value="ECO:0007669"/>
    <property type="project" value="InterPro"/>
</dbReference>
<proteinExistence type="predicted"/>
<dbReference type="Gene3D" id="3.30.200.20">
    <property type="entry name" value="Phosphorylase Kinase, domain 1"/>
    <property type="match status" value="1"/>
</dbReference>
<evidence type="ECO:0000259" key="2">
    <source>
        <dbReference type="PROSITE" id="PS50011"/>
    </source>
</evidence>
<dbReference type="GO" id="GO:0007165">
    <property type="term" value="P:signal transduction"/>
    <property type="evidence" value="ECO:0007669"/>
    <property type="project" value="TreeGrafter"/>
</dbReference>
<dbReference type="EMBL" id="HBIX01000182">
    <property type="protein sequence ID" value="CAE0707436.1"/>
    <property type="molecule type" value="Transcribed_RNA"/>
</dbReference>
<gene>
    <name evidence="3" type="ORF">PAUS00366_LOCUS156</name>
</gene>
<dbReference type="PANTHER" id="PTHR23257:SF958">
    <property type="entry name" value="SERINE_THREONINE-PROTEIN KINASE WNK4"/>
    <property type="match status" value="1"/>
</dbReference>
<protein>
    <recommendedName>
        <fullName evidence="2">Protein kinase domain-containing protein</fullName>
    </recommendedName>
</protein>
<sequence>MTSNCDSVSPRYRASHAAYQISDSFSQETKLPDLKESIQSVRWENIRQQSLLGKGAFSEVYRVQIDTPELIDTECALKYLNPKIRNISEGDFDLAAIDLATEANLLSRLNHDNIIDLYGIYGGELKSSYIDSERGYFLVLDLLHDTLPKRLERYRAKERRGILSGSLFNSKMLERIDNIALGVSKGMEYLHNNGVIFMDLKPDNVGFNRNGKPVIFDFGFAREVHTIERDEIAGTLRYMSPDMALGQDPLFPSDVYSFGILLFEICTLKKPFKQFKERSEFIQQVFSDNYRPSLSKIPSKQLKGLISSSWNPDHKKRPNIASVVKILRVEAALRETRVSERKTSLQRSISSVETLNRTLVRRNKMGSGNFGWKSSSDSIHPNSTLFTNPSFSTETSSLTKYSSSEGCAVVSDLSLVEMSKACANKTSASSCASSSDLTASNSSHSVVKSEFSLGRLRKPFRRFSLSKS</sequence>
<dbReference type="GO" id="GO:0005524">
    <property type="term" value="F:ATP binding"/>
    <property type="evidence" value="ECO:0007669"/>
    <property type="project" value="UniProtKB-UniRule"/>
</dbReference>
<dbReference type="InterPro" id="IPR011009">
    <property type="entry name" value="Kinase-like_dom_sf"/>
</dbReference>
<feature type="binding site" evidence="1">
    <location>
        <position position="78"/>
    </location>
    <ligand>
        <name>ATP</name>
        <dbReference type="ChEBI" id="CHEBI:30616"/>
    </ligand>
</feature>
<dbReference type="InterPro" id="IPR050167">
    <property type="entry name" value="Ser_Thr_protein_kinase"/>
</dbReference>
<dbReference type="Gene3D" id="1.10.510.10">
    <property type="entry name" value="Transferase(Phosphotransferase) domain 1"/>
    <property type="match status" value="1"/>
</dbReference>
<dbReference type="Pfam" id="PF00069">
    <property type="entry name" value="Pkinase"/>
    <property type="match status" value="1"/>
</dbReference>
<organism evidence="3">
    <name type="scientific">Pseudo-nitzschia australis</name>
    <dbReference type="NCBI Taxonomy" id="44445"/>
    <lineage>
        <taxon>Eukaryota</taxon>
        <taxon>Sar</taxon>
        <taxon>Stramenopiles</taxon>
        <taxon>Ochrophyta</taxon>
        <taxon>Bacillariophyta</taxon>
        <taxon>Bacillariophyceae</taxon>
        <taxon>Bacillariophycidae</taxon>
        <taxon>Bacillariales</taxon>
        <taxon>Bacillariaceae</taxon>
        <taxon>Pseudo-nitzschia</taxon>
    </lineage>
</organism>
<dbReference type="GO" id="GO:0005737">
    <property type="term" value="C:cytoplasm"/>
    <property type="evidence" value="ECO:0007669"/>
    <property type="project" value="TreeGrafter"/>
</dbReference>
<feature type="domain" description="Protein kinase" evidence="2">
    <location>
        <begin position="46"/>
        <end position="333"/>
    </location>
</feature>
<evidence type="ECO:0000256" key="1">
    <source>
        <dbReference type="PROSITE-ProRule" id="PRU10141"/>
    </source>
</evidence>
<evidence type="ECO:0000313" key="3">
    <source>
        <dbReference type="EMBL" id="CAE0707436.1"/>
    </source>
</evidence>
<dbReference type="PROSITE" id="PS00107">
    <property type="entry name" value="PROTEIN_KINASE_ATP"/>
    <property type="match status" value="1"/>
</dbReference>
<dbReference type="AlphaFoldDB" id="A0A7S4EEE3"/>
<keyword evidence="1" id="KW-0547">Nucleotide-binding</keyword>